<protein>
    <submittedName>
        <fullName evidence="1">Uncharacterized protein</fullName>
    </submittedName>
</protein>
<name>M5FTA6_DACPD</name>
<gene>
    <name evidence="1" type="ORF">DACRYDRAFT_108899</name>
</gene>
<dbReference type="GeneID" id="63683820"/>
<evidence type="ECO:0000313" key="2">
    <source>
        <dbReference type="Proteomes" id="UP000030653"/>
    </source>
</evidence>
<dbReference type="AlphaFoldDB" id="M5FTA6"/>
<sequence length="102" mass="11109">MSTSQRQRSALDLRNRVQFGMATEGLTLEHACMDLSTSLQNSVNIRASSGVSASPDVPDVSDTLLIEPIIPLDLKEVAQFLACFGFLRLYCNGAFIMRRGSG</sequence>
<proteinExistence type="predicted"/>
<organism evidence="1 2">
    <name type="scientific">Dacryopinax primogenitus (strain DJM 731)</name>
    <name type="common">Brown rot fungus</name>
    <dbReference type="NCBI Taxonomy" id="1858805"/>
    <lineage>
        <taxon>Eukaryota</taxon>
        <taxon>Fungi</taxon>
        <taxon>Dikarya</taxon>
        <taxon>Basidiomycota</taxon>
        <taxon>Agaricomycotina</taxon>
        <taxon>Dacrymycetes</taxon>
        <taxon>Dacrymycetales</taxon>
        <taxon>Dacrymycetaceae</taxon>
        <taxon>Dacryopinax</taxon>
    </lineage>
</organism>
<reference evidence="1 2" key="1">
    <citation type="journal article" date="2012" name="Science">
        <title>The Paleozoic origin of enzymatic lignin decomposition reconstructed from 31 fungal genomes.</title>
        <authorList>
            <person name="Floudas D."/>
            <person name="Binder M."/>
            <person name="Riley R."/>
            <person name="Barry K."/>
            <person name="Blanchette R.A."/>
            <person name="Henrissat B."/>
            <person name="Martinez A.T."/>
            <person name="Otillar R."/>
            <person name="Spatafora J.W."/>
            <person name="Yadav J.S."/>
            <person name="Aerts A."/>
            <person name="Benoit I."/>
            <person name="Boyd A."/>
            <person name="Carlson A."/>
            <person name="Copeland A."/>
            <person name="Coutinho P.M."/>
            <person name="de Vries R.P."/>
            <person name="Ferreira P."/>
            <person name="Findley K."/>
            <person name="Foster B."/>
            <person name="Gaskell J."/>
            <person name="Glotzer D."/>
            <person name="Gorecki P."/>
            <person name="Heitman J."/>
            <person name="Hesse C."/>
            <person name="Hori C."/>
            <person name="Igarashi K."/>
            <person name="Jurgens J.A."/>
            <person name="Kallen N."/>
            <person name="Kersten P."/>
            <person name="Kohler A."/>
            <person name="Kuees U."/>
            <person name="Kumar T.K.A."/>
            <person name="Kuo A."/>
            <person name="LaButti K."/>
            <person name="Larrondo L.F."/>
            <person name="Lindquist E."/>
            <person name="Ling A."/>
            <person name="Lombard V."/>
            <person name="Lucas S."/>
            <person name="Lundell T."/>
            <person name="Martin R."/>
            <person name="McLaughlin D.J."/>
            <person name="Morgenstern I."/>
            <person name="Morin E."/>
            <person name="Murat C."/>
            <person name="Nagy L.G."/>
            <person name="Nolan M."/>
            <person name="Ohm R.A."/>
            <person name="Patyshakuliyeva A."/>
            <person name="Rokas A."/>
            <person name="Ruiz-Duenas F.J."/>
            <person name="Sabat G."/>
            <person name="Salamov A."/>
            <person name="Samejima M."/>
            <person name="Schmutz J."/>
            <person name="Slot J.C."/>
            <person name="St John F."/>
            <person name="Stenlid J."/>
            <person name="Sun H."/>
            <person name="Sun S."/>
            <person name="Syed K."/>
            <person name="Tsang A."/>
            <person name="Wiebenga A."/>
            <person name="Young D."/>
            <person name="Pisabarro A."/>
            <person name="Eastwood D.C."/>
            <person name="Martin F."/>
            <person name="Cullen D."/>
            <person name="Grigoriev I.V."/>
            <person name="Hibbett D.S."/>
        </authorList>
    </citation>
    <scope>NUCLEOTIDE SEQUENCE [LARGE SCALE GENOMIC DNA]</scope>
    <source>
        <strain evidence="1 2">DJM-731 SS1</strain>
    </source>
</reference>
<dbReference type="EMBL" id="JH795866">
    <property type="protein sequence ID" value="EJU00846.1"/>
    <property type="molecule type" value="Genomic_DNA"/>
</dbReference>
<evidence type="ECO:0000313" key="1">
    <source>
        <dbReference type="EMBL" id="EJU00846.1"/>
    </source>
</evidence>
<keyword evidence="2" id="KW-1185">Reference proteome</keyword>
<dbReference type="Proteomes" id="UP000030653">
    <property type="component" value="Unassembled WGS sequence"/>
</dbReference>
<dbReference type="RefSeq" id="XP_040627743.1">
    <property type="nucleotide sequence ID" value="XM_040768758.1"/>
</dbReference>
<accession>M5FTA6</accession>
<dbReference type="HOGENOM" id="CLU_2277381_0_0_1"/>